<dbReference type="GeneID" id="116941533"/>
<dbReference type="GO" id="GO:0005096">
    <property type="term" value="F:GTPase activator activity"/>
    <property type="evidence" value="ECO:0007669"/>
    <property type="project" value="UniProtKB-KW"/>
</dbReference>
<dbReference type="CDD" id="cd08839">
    <property type="entry name" value="ArfGap_SMAP"/>
    <property type="match status" value="1"/>
</dbReference>
<dbReference type="SMART" id="SM00105">
    <property type="entry name" value="ArfGap"/>
    <property type="match status" value="1"/>
</dbReference>
<dbReference type="PANTHER" id="PTHR45705">
    <property type="entry name" value="FI20236P1"/>
    <property type="match status" value="1"/>
</dbReference>
<dbReference type="PRINTS" id="PR00405">
    <property type="entry name" value="REVINTRACTNG"/>
</dbReference>
<dbReference type="Proteomes" id="UP001318040">
    <property type="component" value="Chromosome 12"/>
</dbReference>
<dbReference type="SUPFAM" id="SSF57863">
    <property type="entry name" value="ArfGap/RecO-like zinc finger"/>
    <property type="match status" value="1"/>
</dbReference>
<dbReference type="Pfam" id="PF01412">
    <property type="entry name" value="ArfGap"/>
    <property type="match status" value="1"/>
</dbReference>
<dbReference type="AlphaFoldDB" id="A0AAJ7SZS9"/>
<dbReference type="InterPro" id="IPR037278">
    <property type="entry name" value="ARFGAP/RecO"/>
</dbReference>
<evidence type="ECO:0000259" key="7">
    <source>
        <dbReference type="PROSITE" id="PS50115"/>
    </source>
</evidence>
<evidence type="ECO:0000313" key="8">
    <source>
        <dbReference type="Proteomes" id="UP001318040"/>
    </source>
</evidence>
<feature type="region of interest" description="Disordered" evidence="6">
    <location>
        <begin position="240"/>
        <end position="268"/>
    </location>
</feature>
<evidence type="ECO:0000256" key="5">
    <source>
        <dbReference type="PROSITE-ProRule" id="PRU00288"/>
    </source>
</evidence>
<reference evidence="9" key="1">
    <citation type="submission" date="2025-08" db="UniProtKB">
        <authorList>
            <consortium name="RefSeq"/>
        </authorList>
    </citation>
    <scope>IDENTIFICATION</scope>
    <source>
        <tissue evidence="9">Sperm</tissue>
    </source>
</reference>
<evidence type="ECO:0000256" key="4">
    <source>
        <dbReference type="ARBA" id="ARBA00022833"/>
    </source>
</evidence>
<evidence type="ECO:0000256" key="1">
    <source>
        <dbReference type="ARBA" id="ARBA00022468"/>
    </source>
</evidence>
<dbReference type="InterPro" id="IPR051718">
    <property type="entry name" value="ARF_GTPase-activating"/>
</dbReference>
<feature type="compositionally biased region" description="Basic and acidic residues" evidence="6">
    <location>
        <begin position="151"/>
        <end position="169"/>
    </location>
</feature>
<feature type="region of interest" description="Disordered" evidence="6">
    <location>
        <begin position="140"/>
        <end position="207"/>
    </location>
</feature>
<feature type="domain" description="Arf-GAP" evidence="7">
    <location>
        <begin position="18"/>
        <end position="142"/>
    </location>
</feature>
<keyword evidence="3 5" id="KW-0863">Zinc-finger</keyword>
<name>A0AAJ7SZS9_PETMA</name>
<feature type="compositionally biased region" description="Low complexity" evidence="6">
    <location>
        <begin position="140"/>
        <end position="150"/>
    </location>
</feature>
<keyword evidence="8" id="KW-1185">Reference proteome</keyword>
<dbReference type="InterPro" id="IPR044732">
    <property type="entry name" value="ArfGAP_SMAP1-like"/>
</dbReference>
<feature type="compositionally biased region" description="Polar residues" evidence="6">
    <location>
        <begin position="244"/>
        <end position="268"/>
    </location>
</feature>
<evidence type="ECO:0000256" key="2">
    <source>
        <dbReference type="ARBA" id="ARBA00022723"/>
    </source>
</evidence>
<dbReference type="PROSITE" id="PS50115">
    <property type="entry name" value="ARFGAP"/>
    <property type="match status" value="1"/>
</dbReference>
<accession>A0AAJ7SZS9</accession>
<dbReference type="GO" id="GO:0005737">
    <property type="term" value="C:cytoplasm"/>
    <property type="evidence" value="ECO:0007669"/>
    <property type="project" value="TreeGrafter"/>
</dbReference>
<dbReference type="Gene3D" id="1.10.220.150">
    <property type="entry name" value="Arf GTPase activating protein"/>
    <property type="match status" value="1"/>
</dbReference>
<dbReference type="GO" id="GO:0008270">
    <property type="term" value="F:zinc ion binding"/>
    <property type="evidence" value="ECO:0007669"/>
    <property type="project" value="UniProtKB-KW"/>
</dbReference>
<dbReference type="FunFam" id="1.10.220.150:FF:000009">
    <property type="entry name" value="stromal membrane-associated protein 1 isoform X1"/>
    <property type="match status" value="1"/>
</dbReference>
<evidence type="ECO:0000313" key="9">
    <source>
        <dbReference type="RefSeq" id="XP_032808570.1"/>
    </source>
</evidence>
<proteinExistence type="predicted"/>
<dbReference type="InterPro" id="IPR038508">
    <property type="entry name" value="ArfGAP_dom_sf"/>
</dbReference>
<dbReference type="PANTHER" id="PTHR45705:SF1">
    <property type="entry name" value="FI20236P1"/>
    <property type="match status" value="1"/>
</dbReference>
<keyword evidence="2" id="KW-0479">Metal-binding</keyword>
<evidence type="ECO:0000256" key="3">
    <source>
        <dbReference type="ARBA" id="ARBA00022771"/>
    </source>
</evidence>
<dbReference type="InterPro" id="IPR001164">
    <property type="entry name" value="ArfGAP_dom"/>
</dbReference>
<keyword evidence="4" id="KW-0862">Zinc</keyword>
<dbReference type="RefSeq" id="XP_032808570.1">
    <property type="nucleotide sequence ID" value="XM_032952679.1"/>
</dbReference>
<evidence type="ECO:0000256" key="6">
    <source>
        <dbReference type="SAM" id="MobiDB-lite"/>
    </source>
</evidence>
<organism evidence="8 9">
    <name type="scientific">Petromyzon marinus</name>
    <name type="common">Sea lamprey</name>
    <dbReference type="NCBI Taxonomy" id="7757"/>
    <lineage>
        <taxon>Eukaryota</taxon>
        <taxon>Metazoa</taxon>
        <taxon>Chordata</taxon>
        <taxon>Craniata</taxon>
        <taxon>Vertebrata</taxon>
        <taxon>Cyclostomata</taxon>
        <taxon>Hyperoartia</taxon>
        <taxon>Petromyzontiformes</taxon>
        <taxon>Petromyzontidae</taxon>
        <taxon>Petromyzon</taxon>
    </lineage>
</organism>
<sequence>MTTRSEREKALKQNEQHQALLVAMLREEDNKYCADCEAKGPRWASWNLGVFVCIRCAGIHRNLGVHISRVKSVNLDQWTPEQIQNIQEMGNRKARRLYEANLPDSFRRPQSDHAVEIFIREKYEKKKYMDKSLDINALKSSASSASLSGESRVEKEKDRRVEEKKKEKAVPFSKPKAKSPEQQQQRPPIPLAKAAPPKPAVPPVDLLGLDAQGWHSDGSAVPNGTGGGMGSDLDIFGPMVSNPLPVSTSQDSTGMPASESADSGSSNDLSLFSEAAAKAEDAAKKPLTKDSIMSLYGPVPSQNLNQGMYYAPTPSAAYAQQSQLAASYGQPPVGYGAPGSMTQQQQMQQQQQQQAMAGLMAQQQAMAGLMAQQQQVHQQQVLAGVMAQQQMAGVMAGVPNGYGPNAGAVTPAMMGLSVGPGMVGGQHGMVAQPVYGMAPQMNAAAHQWNVNQLSQQMAGMAVGVPAGVIGYAQPSSGAGGVWGAGMGTQSLATHTWK</sequence>
<protein>
    <submittedName>
        <fullName evidence="9">Stromal membrane-associated protein 1-like isoform X1</fullName>
    </submittedName>
</protein>
<dbReference type="KEGG" id="pmrn:116941533"/>
<keyword evidence="1" id="KW-0343">GTPase activation</keyword>
<gene>
    <name evidence="9" type="primary">LOC116941533</name>
</gene>